<sequence>MSHLFSPAFFIGQIRVGTISDASCLNMGNNQPSHFNSKKKQNQGFGSITGDNNNLEGIRALLNDPDFIDMLAETDSQFLPSLLQGLSDSQTADQTSEET</sequence>
<dbReference type="Proteomes" id="UP000295416">
    <property type="component" value="Unassembled WGS sequence"/>
</dbReference>
<dbReference type="AlphaFoldDB" id="A0A4R2NWT3"/>
<comment type="caution">
    <text evidence="1">The sequence shown here is derived from an EMBL/GenBank/DDBJ whole genome shotgun (WGS) entry which is preliminary data.</text>
</comment>
<evidence type="ECO:0008006" key="3">
    <source>
        <dbReference type="Google" id="ProtNLM"/>
    </source>
</evidence>
<reference evidence="1 2" key="1">
    <citation type="submission" date="2019-03" db="EMBL/GenBank/DDBJ databases">
        <title>Genomic Encyclopedia of Type Strains, Phase IV (KMG-IV): sequencing the most valuable type-strain genomes for metagenomic binning, comparative biology and taxonomic classification.</title>
        <authorList>
            <person name="Goeker M."/>
        </authorList>
    </citation>
    <scope>NUCLEOTIDE SEQUENCE [LARGE SCALE GENOMIC DNA]</scope>
    <source>
        <strain evidence="1 2">DSM 19377</strain>
    </source>
</reference>
<protein>
    <recommendedName>
        <fullName evidence="3">Spore germination protein GerPA/GerPF</fullName>
    </recommendedName>
</protein>
<evidence type="ECO:0000313" key="1">
    <source>
        <dbReference type="EMBL" id="TCP26633.1"/>
    </source>
</evidence>
<name>A0A4R2NWT3_9BACL</name>
<gene>
    <name evidence="1" type="ORF">EV207_11964</name>
</gene>
<evidence type="ECO:0000313" key="2">
    <source>
        <dbReference type="Proteomes" id="UP000295416"/>
    </source>
</evidence>
<accession>A0A4R2NWT3</accession>
<keyword evidence="2" id="KW-1185">Reference proteome</keyword>
<proteinExistence type="predicted"/>
<dbReference type="EMBL" id="SLXK01000019">
    <property type="protein sequence ID" value="TCP26633.1"/>
    <property type="molecule type" value="Genomic_DNA"/>
</dbReference>
<organism evidence="1 2">
    <name type="scientific">Scopulibacillus darangshiensis</name>
    <dbReference type="NCBI Taxonomy" id="442528"/>
    <lineage>
        <taxon>Bacteria</taxon>
        <taxon>Bacillati</taxon>
        <taxon>Bacillota</taxon>
        <taxon>Bacilli</taxon>
        <taxon>Bacillales</taxon>
        <taxon>Sporolactobacillaceae</taxon>
        <taxon>Scopulibacillus</taxon>
    </lineage>
</organism>